<comment type="caution">
    <text evidence="2">The sequence shown here is derived from an EMBL/GenBank/DDBJ whole genome shotgun (WGS) entry which is preliminary data.</text>
</comment>
<dbReference type="Gene3D" id="3.80.10.10">
    <property type="entry name" value="Ribonuclease Inhibitor"/>
    <property type="match status" value="1"/>
</dbReference>
<feature type="signal peptide" evidence="1">
    <location>
        <begin position="1"/>
        <end position="23"/>
    </location>
</feature>
<accession>A0A6L5XGN2</accession>
<name>A0A6L5XGN2_9BACT</name>
<gene>
    <name evidence="2" type="ORF">FYJ29_12955</name>
</gene>
<dbReference type="EMBL" id="VULT01000028">
    <property type="protein sequence ID" value="MSS18656.1"/>
    <property type="molecule type" value="Genomic_DNA"/>
</dbReference>
<sequence length="241" mass="25751">MKSFHKILFVLAIFIANCISASAIEFTVDGVRYSVNNDNTTVTVVGYPLGSKPTGDLTIPESVTFGGISFPVTSIGRSAFEYCSGLTSVTIPGSVTSISVWAFSNCTGLTSVTIPGSVTSIGVGAFFGCSGLKRIDAYPNPAKVSMGSDVFYIVPKDGTLHVLPKHLSAYQTASQWKDFYNIKADLTETDGIEEVRVDELDHTLPMNVYNMNGVKMGDRLEGLPAGIYIVHQGGKSAKVMK</sequence>
<evidence type="ECO:0000256" key="1">
    <source>
        <dbReference type="SAM" id="SignalP"/>
    </source>
</evidence>
<dbReference type="InterPro" id="IPR032675">
    <property type="entry name" value="LRR_dom_sf"/>
</dbReference>
<dbReference type="AlphaFoldDB" id="A0A6L5XGN2"/>
<evidence type="ECO:0000313" key="2">
    <source>
        <dbReference type="EMBL" id="MSS18656.1"/>
    </source>
</evidence>
<reference evidence="2 3" key="1">
    <citation type="submission" date="2019-08" db="EMBL/GenBank/DDBJ databases">
        <title>In-depth cultivation of the pig gut microbiome towards novel bacterial diversity and tailored functional studies.</title>
        <authorList>
            <person name="Wylensek D."/>
            <person name="Hitch T.C.A."/>
            <person name="Clavel T."/>
        </authorList>
    </citation>
    <scope>NUCLEOTIDE SEQUENCE [LARGE SCALE GENOMIC DNA]</scope>
    <source>
        <strain evidence="2 3">Oil-RF-744-WCA-WT-10</strain>
    </source>
</reference>
<feature type="chain" id="PRO_5027043474" evidence="1">
    <location>
        <begin position="24"/>
        <end position="241"/>
    </location>
</feature>
<dbReference type="PANTHER" id="PTHR45661:SF3">
    <property type="entry name" value="IG-LIKE DOMAIN-CONTAINING PROTEIN"/>
    <property type="match status" value="1"/>
</dbReference>
<keyword evidence="1" id="KW-0732">Signal</keyword>
<proteinExistence type="predicted"/>
<dbReference type="SUPFAM" id="SSF52058">
    <property type="entry name" value="L domain-like"/>
    <property type="match status" value="1"/>
</dbReference>
<dbReference type="Pfam" id="PF13306">
    <property type="entry name" value="LRR_5"/>
    <property type="match status" value="1"/>
</dbReference>
<dbReference type="InterPro" id="IPR026906">
    <property type="entry name" value="LRR_5"/>
</dbReference>
<dbReference type="RefSeq" id="WP_154328072.1">
    <property type="nucleotide sequence ID" value="NZ_CP045696.1"/>
</dbReference>
<organism evidence="2 3">
    <name type="scientific">Sodaliphilus pleomorphus</name>
    <dbReference type="NCBI Taxonomy" id="2606626"/>
    <lineage>
        <taxon>Bacteria</taxon>
        <taxon>Pseudomonadati</taxon>
        <taxon>Bacteroidota</taxon>
        <taxon>Bacteroidia</taxon>
        <taxon>Bacteroidales</taxon>
        <taxon>Muribaculaceae</taxon>
        <taxon>Sodaliphilus</taxon>
    </lineage>
</organism>
<protein>
    <submittedName>
        <fullName evidence="2">Leucine-rich repeat domain-containing protein</fullName>
    </submittedName>
</protein>
<evidence type="ECO:0000313" key="3">
    <source>
        <dbReference type="Proteomes" id="UP000483362"/>
    </source>
</evidence>
<dbReference type="InterPro" id="IPR053139">
    <property type="entry name" value="Surface_bspA-like"/>
</dbReference>
<dbReference type="PANTHER" id="PTHR45661">
    <property type="entry name" value="SURFACE ANTIGEN"/>
    <property type="match status" value="1"/>
</dbReference>
<keyword evidence="3" id="KW-1185">Reference proteome</keyword>
<dbReference type="Proteomes" id="UP000483362">
    <property type="component" value="Unassembled WGS sequence"/>
</dbReference>